<dbReference type="InterPro" id="IPR029033">
    <property type="entry name" value="His_PPase_superfam"/>
</dbReference>
<protein>
    <recommendedName>
        <fullName evidence="4">Phosphoglycerate mutase</fullName>
    </recommendedName>
</protein>
<dbReference type="Proteomes" id="UP000785679">
    <property type="component" value="Unassembled WGS sequence"/>
</dbReference>
<keyword evidence="3" id="KW-1185">Reference proteome</keyword>
<proteinExistence type="predicted"/>
<dbReference type="InterPro" id="IPR051710">
    <property type="entry name" value="Phosphatase_SH3-domain"/>
</dbReference>
<dbReference type="EMBL" id="RRYP01001267">
    <property type="protein sequence ID" value="TNV86158.1"/>
    <property type="molecule type" value="Genomic_DNA"/>
</dbReference>
<dbReference type="Gene3D" id="3.40.50.1240">
    <property type="entry name" value="Phosphoglycerate mutase-like"/>
    <property type="match status" value="1"/>
</dbReference>
<feature type="region of interest" description="Disordered" evidence="1">
    <location>
        <begin position="186"/>
        <end position="215"/>
    </location>
</feature>
<evidence type="ECO:0000256" key="1">
    <source>
        <dbReference type="SAM" id="MobiDB-lite"/>
    </source>
</evidence>
<dbReference type="PANTHER" id="PTHR16469">
    <property type="entry name" value="UBIQUITIN-ASSOCIATED AND SH3 DOMAIN-CONTAINING BA-RELATED"/>
    <property type="match status" value="1"/>
</dbReference>
<accession>A0A8J8P3A5</accession>
<dbReference type="AlphaFoldDB" id="A0A8J8P3A5"/>
<dbReference type="Pfam" id="PF00300">
    <property type="entry name" value="His_Phos_1"/>
    <property type="match status" value="1"/>
</dbReference>
<dbReference type="CDD" id="cd07067">
    <property type="entry name" value="HP_PGM_like"/>
    <property type="match status" value="1"/>
</dbReference>
<dbReference type="PANTHER" id="PTHR16469:SF27">
    <property type="entry name" value="UBIQUITIN-ASSOCIATED AND SH3 DOMAIN-CONTAINING BA-RELATED"/>
    <property type="match status" value="1"/>
</dbReference>
<evidence type="ECO:0000313" key="3">
    <source>
        <dbReference type="Proteomes" id="UP000785679"/>
    </source>
</evidence>
<name>A0A8J8P3A5_HALGN</name>
<dbReference type="InterPro" id="IPR013078">
    <property type="entry name" value="His_Pase_superF_clade-1"/>
</dbReference>
<evidence type="ECO:0000313" key="2">
    <source>
        <dbReference type="EMBL" id="TNV86158.1"/>
    </source>
</evidence>
<organism evidence="2 3">
    <name type="scientific">Halteria grandinella</name>
    <dbReference type="NCBI Taxonomy" id="5974"/>
    <lineage>
        <taxon>Eukaryota</taxon>
        <taxon>Sar</taxon>
        <taxon>Alveolata</taxon>
        <taxon>Ciliophora</taxon>
        <taxon>Intramacronucleata</taxon>
        <taxon>Spirotrichea</taxon>
        <taxon>Stichotrichia</taxon>
        <taxon>Sporadotrichida</taxon>
        <taxon>Halteriidae</taxon>
        <taxon>Halteria</taxon>
    </lineage>
</organism>
<gene>
    <name evidence="2" type="ORF">FGO68_gene10639</name>
</gene>
<sequence length="306" mass="34313">MNVEQEEKLATKVMNPLDIPLSRIGKEQAFYTGKFLSTWLKEKGLNKESADIKILSSPYLRCLQTTEGIVRGLEIGQREVTVREELSEMQIGSYGEEAKIEDLVINRVGRDEEEHKGEQFEAFTKEYLSEQSAIKVCYRRNYTDAENPQFRMIYPETFETTYARYTDYFKKIQRVEFPIKVAPVQAPQPSGGAGKAAQKPQPKITKSLPAKPLPIKSAPTKPAATLASTATQPLKMLIVVSHGQTIPSFMELCIPNARESDIIGVGFCCMSMIKLDANGKWECLCLGDTTHVSCGTSDIIPREDYE</sequence>
<dbReference type="SUPFAM" id="SSF53254">
    <property type="entry name" value="Phosphoglycerate mutase-like"/>
    <property type="match status" value="1"/>
</dbReference>
<reference evidence="2" key="1">
    <citation type="submission" date="2019-06" db="EMBL/GenBank/DDBJ databases">
        <authorList>
            <person name="Zheng W."/>
        </authorList>
    </citation>
    <scope>NUCLEOTIDE SEQUENCE</scope>
    <source>
        <strain evidence="2">QDHG01</strain>
    </source>
</reference>
<dbReference type="OrthoDB" id="430091at2759"/>
<evidence type="ECO:0008006" key="4">
    <source>
        <dbReference type="Google" id="ProtNLM"/>
    </source>
</evidence>
<comment type="caution">
    <text evidence="2">The sequence shown here is derived from an EMBL/GenBank/DDBJ whole genome shotgun (WGS) entry which is preliminary data.</text>
</comment>